<dbReference type="Pfam" id="PF20434">
    <property type="entry name" value="BD-FAE"/>
    <property type="match status" value="1"/>
</dbReference>
<accession>A0A0C1F5I6</accession>
<dbReference type="EMBL" id="JSYL01000007">
    <property type="protein sequence ID" value="KIA88472.1"/>
    <property type="molecule type" value="Genomic_DNA"/>
</dbReference>
<gene>
    <name evidence="3" type="ORF">OA86_10570</name>
</gene>
<evidence type="ECO:0000256" key="1">
    <source>
        <dbReference type="ARBA" id="ARBA00022801"/>
    </source>
</evidence>
<dbReference type="PANTHER" id="PTHR48081:SF33">
    <property type="entry name" value="KYNURENINE FORMAMIDASE"/>
    <property type="match status" value="1"/>
</dbReference>
<reference evidence="3 4" key="1">
    <citation type="submission" date="2014-10" db="EMBL/GenBank/DDBJ databases">
        <title>Kaistella jeonii genome.</title>
        <authorList>
            <person name="Clayton J.T."/>
            <person name="Newman J.D."/>
        </authorList>
    </citation>
    <scope>NUCLEOTIDE SEQUENCE [LARGE SCALE GENOMIC DNA]</scope>
    <source>
        <strain evidence="3 4">DSM 17048</strain>
    </source>
</reference>
<name>A0A0C1F5I6_9FLAO</name>
<dbReference type="Gene3D" id="3.40.50.1820">
    <property type="entry name" value="alpha/beta hydrolase"/>
    <property type="match status" value="1"/>
</dbReference>
<keyword evidence="1" id="KW-0378">Hydrolase</keyword>
<comment type="caution">
    <text evidence="3">The sequence shown here is derived from an EMBL/GenBank/DDBJ whole genome shotgun (WGS) entry which is preliminary data.</text>
</comment>
<keyword evidence="4" id="KW-1185">Reference proteome</keyword>
<dbReference type="STRING" id="266749.SAMN05421876_10876"/>
<proteinExistence type="predicted"/>
<dbReference type="AlphaFoldDB" id="A0A0C1F5I6"/>
<organism evidence="3 4">
    <name type="scientific">Kaistella jeonii</name>
    <dbReference type="NCBI Taxonomy" id="266749"/>
    <lineage>
        <taxon>Bacteria</taxon>
        <taxon>Pseudomonadati</taxon>
        <taxon>Bacteroidota</taxon>
        <taxon>Flavobacteriia</taxon>
        <taxon>Flavobacteriales</taxon>
        <taxon>Weeksellaceae</taxon>
        <taxon>Chryseobacterium group</taxon>
        <taxon>Kaistella</taxon>
    </lineage>
</organism>
<dbReference type="InterPro" id="IPR049492">
    <property type="entry name" value="BD-FAE-like_dom"/>
</dbReference>
<evidence type="ECO:0000313" key="3">
    <source>
        <dbReference type="EMBL" id="KIA88472.1"/>
    </source>
</evidence>
<dbReference type="GO" id="GO:0004061">
    <property type="term" value="F:arylformamidase activity"/>
    <property type="evidence" value="ECO:0007669"/>
    <property type="project" value="TreeGrafter"/>
</dbReference>
<dbReference type="RefSeq" id="WP_039352764.1">
    <property type="nucleotide sequence ID" value="NZ_FOLA01000008.1"/>
</dbReference>
<dbReference type="PROSITE" id="PS51257">
    <property type="entry name" value="PROKAR_LIPOPROTEIN"/>
    <property type="match status" value="1"/>
</dbReference>
<dbReference type="SUPFAM" id="SSF53474">
    <property type="entry name" value="alpha/beta-Hydrolases"/>
    <property type="match status" value="1"/>
</dbReference>
<dbReference type="PANTHER" id="PTHR48081">
    <property type="entry name" value="AB HYDROLASE SUPERFAMILY PROTEIN C4A8.06C"/>
    <property type="match status" value="1"/>
</dbReference>
<protein>
    <submittedName>
        <fullName evidence="3">Esterase</fullName>
    </submittedName>
</protein>
<dbReference type="InterPro" id="IPR050300">
    <property type="entry name" value="GDXG_lipolytic_enzyme"/>
</dbReference>
<dbReference type="OrthoDB" id="9777975at2"/>
<dbReference type="Proteomes" id="UP000031473">
    <property type="component" value="Unassembled WGS sequence"/>
</dbReference>
<sequence length="274" mass="31011">MQKLIYIMLGSLLFMSCQSRKYKDVVYGQSAKKEDLKLNIFVPKNSENKKLPVLLFVHGGNWNSGNKDQYGFFGRNFAKKDVITVIPSYTLSPKANVDEMTTEIASAVKWVQNNISKYNGDAKNLFVTGHSAGAQLVASAVLNPKFGIDEQSIAGIILNDGAGIDMKDYLERNSPTSQDDYLATWSNDPKNWYQASPINFLDKNSPPFLIYVGTKTYQSIKTANEHFLKKLNEFQPDVKPIILNKGHIPMVLQYLWSGSDRFKETTDFMKKNRK</sequence>
<evidence type="ECO:0000313" key="4">
    <source>
        <dbReference type="Proteomes" id="UP000031473"/>
    </source>
</evidence>
<dbReference type="ESTHER" id="9flao-a0a0c1f5i6">
    <property type="family name" value="BD-FAE"/>
</dbReference>
<feature type="domain" description="BD-FAE-like" evidence="2">
    <location>
        <begin position="38"/>
        <end position="215"/>
    </location>
</feature>
<dbReference type="InterPro" id="IPR029058">
    <property type="entry name" value="AB_hydrolase_fold"/>
</dbReference>
<evidence type="ECO:0000259" key="2">
    <source>
        <dbReference type="Pfam" id="PF20434"/>
    </source>
</evidence>